<feature type="signal peptide" evidence="1">
    <location>
        <begin position="1"/>
        <end position="30"/>
    </location>
</feature>
<evidence type="ECO:0000313" key="2">
    <source>
        <dbReference type="EMBL" id="THT98397.1"/>
    </source>
</evidence>
<evidence type="ECO:0000256" key="1">
    <source>
        <dbReference type="SAM" id="SignalP"/>
    </source>
</evidence>
<dbReference type="OrthoDB" id="8442378at2"/>
<reference evidence="2 3" key="1">
    <citation type="journal article" date="2015" name="Antonie Van Leeuwenhoek">
        <title>Lampropedia puyangensis sp. nov., isolated from symptomatic bark of Populus ? euramericana canker and emended description of Lampropedia hyalina (Ehrenberg 1832) Lee et al. 2004.</title>
        <authorList>
            <person name="Li Y."/>
            <person name="Wang T."/>
            <person name="Piao C.G."/>
            <person name="Wang L.F."/>
            <person name="Tian G.Z."/>
            <person name="Zhu T.H."/>
            <person name="Guo M.W."/>
        </authorList>
    </citation>
    <scope>NUCLEOTIDE SEQUENCE [LARGE SCALE GENOMIC DNA]</scope>
    <source>
        <strain evidence="2 3">2-bin</strain>
    </source>
</reference>
<sequence>MKRSPIKPSTQVAIWMVLWTTTAAWMPAYAQTVGNTQIGQTQAAATAQAAHALNESDKLQAQIWGLSETEMQRAKTLMQGPRASFSVENISPLEVLGIHARNAKERQEYAEKFAKALREDVERTLAFEREFQSAMQRLYPNSPVVDYSGMEPVEVPTAAADMVNVPRALVRDPADRTLQHRIQSSQATLGVRSRAIDALQNPEKQ</sequence>
<keyword evidence="3" id="KW-1185">Reference proteome</keyword>
<dbReference type="Proteomes" id="UP000308917">
    <property type="component" value="Unassembled WGS sequence"/>
</dbReference>
<name>A0A4S8EU53_9BURK</name>
<accession>A0A4S8EU53</accession>
<gene>
    <name evidence="2" type="ORF">E9531_14375</name>
</gene>
<proteinExistence type="predicted"/>
<dbReference type="EMBL" id="STFG01000021">
    <property type="protein sequence ID" value="THT98397.1"/>
    <property type="molecule type" value="Genomic_DNA"/>
</dbReference>
<keyword evidence="1" id="KW-0732">Signal</keyword>
<dbReference type="AlphaFoldDB" id="A0A4S8EU53"/>
<organism evidence="2 3">
    <name type="scientific">Lampropedia puyangensis</name>
    <dbReference type="NCBI Taxonomy" id="1330072"/>
    <lineage>
        <taxon>Bacteria</taxon>
        <taxon>Pseudomonadati</taxon>
        <taxon>Pseudomonadota</taxon>
        <taxon>Betaproteobacteria</taxon>
        <taxon>Burkholderiales</taxon>
        <taxon>Comamonadaceae</taxon>
        <taxon>Lampropedia</taxon>
    </lineage>
</organism>
<feature type="chain" id="PRO_5020194456" evidence="1">
    <location>
        <begin position="31"/>
        <end position="205"/>
    </location>
</feature>
<dbReference type="RefSeq" id="WP_136574469.1">
    <property type="nucleotide sequence ID" value="NZ_STFG01000021.1"/>
</dbReference>
<comment type="caution">
    <text evidence="2">The sequence shown here is derived from an EMBL/GenBank/DDBJ whole genome shotgun (WGS) entry which is preliminary data.</text>
</comment>
<protein>
    <submittedName>
        <fullName evidence="2">Integrating conjugative element protein</fullName>
    </submittedName>
</protein>
<evidence type="ECO:0000313" key="3">
    <source>
        <dbReference type="Proteomes" id="UP000308917"/>
    </source>
</evidence>